<organism evidence="2 3">
    <name type="scientific">Chryseobacterium vrystaatense</name>
    <dbReference type="NCBI Taxonomy" id="307480"/>
    <lineage>
        <taxon>Bacteria</taxon>
        <taxon>Pseudomonadati</taxon>
        <taxon>Bacteroidota</taxon>
        <taxon>Flavobacteriia</taxon>
        <taxon>Flavobacteriales</taxon>
        <taxon>Weeksellaceae</taxon>
        <taxon>Chryseobacterium group</taxon>
        <taxon>Chryseobacterium</taxon>
    </lineage>
</organism>
<reference evidence="2 3" key="1">
    <citation type="submission" date="2014-07" db="EMBL/GenBank/DDBJ databases">
        <title>Genome of Chryseobacterium vrystaatense LMG 22846.</title>
        <authorList>
            <person name="Pipes S.E."/>
            <person name="Stropko S.J."/>
            <person name="Newman J.D."/>
        </authorList>
    </citation>
    <scope>NUCLEOTIDE SEQUENCE [LARGE SCALE GENOMIC DNA]</scope>
    <source>
        <strain evidence="2 3">LMG 22846</strain>
    </source>
</reference>
<name>A0ABR4UGU6_9FLAO</name>
<proteinExistence type="predicted"/>
<dbReference type="Proteomes" id="UP000028719">
    <property type="component" value="Unassembled WGS sequence"/>
</dbReference>
<keyword evidence="1" id="KW-0812">Transmembrane</keyword>
<comment type="caution">
    <text evidence="2">The sequence shown here is derived from an EMBL/GenBank/DDBJ whole genome shotgun (WGS) entry which is preliminary data.</text>
</comment>
<sequence>MFSFKESKEGDTVADEAEWIKHTLHPINHRLILSLLPKYRLILSLFPKMFIIIFLILCVYKIDHEKYRFFYV</sequence>
<keyword evidence="1" id="KW-0472">Membrane</keyword>
<evidence type="ECO:0000256" key="1">
    <source>
        <dbReference type="SAM" id="Phobius"/>
    </source>
</evidence>
<gene>
    <name evidence="2" type="ORF">IW16_26265</name>
</gene>
<protein>
    <submittedName>
        <fullName evidence="2">Uncharacterized protein</fullName>
    </submittedName>
</protein>
<evidence type="ECO:0000313" key="2">
    <source>
        <dbReference type="EMBL" id="KFF23733.1"/>
    </source>
</evidence>
<keyword evidence="3" id="KW-1185">Reference proteome</keyword>
<feature type="transmembrane region" description="Helical" evidence="1">
    <location>
        <begin position="41"/>
        <end position="60"/>
    </location>
</feature>
<accession>A0ABR4UGU6</accession>
<keyword evidence="1" id="KW-1133">Transmembrane helix</keyword>
<evidence type="ECO:0000313" key="3">
    <source>
        <dbReference type="Proteomes" id="UP000028719"/>
    </source>
</evidence>
<dbReference type="EMBL" id="JPRI01000012">
    <property type="protein sequence ID" value="KFF23733.1"/>
    <property type="molecule type" value="Genomic_DNA"/>
</dbReference>